<keyword evidence="4 12" id="KW-0812">Transmembrane</keyword>
<dbReference type="Proteomes" id="UP001165423">
    <property type="component" value="Unassembled WGS sequence"/>
</dbReference>
<comment type="catalytic activity">
    <reaction evidence="11">
        <text>fluoride(in) = fluoride(out)</text>
        <dbReference type="Rhea" id="RHEA:76159"/>
        <dbReference type="ChEBI" id="CHEBI:17051"/>
    </reaction>
    <physiologicalReaction direction="left-to-right" evidence="11">
        <dbReference type="Rhea" id="RHEA:76160"/>
    </physiologicalReaction>
</comment>
<protein>
    <recommendedName>
        <fullName evidence="12">Fluoride-specific ion channel FluC</fullName>
    </recommendedName>
</protein>
<accession>A0ABT0A1F9</accession>
<evidence type="ECO:0000313" key="13">
    <source>
        <dbReference type="EMBL" id="MCJ0824819.1"/>
    </source>
</evidence>
<keyword evidence="7 12" id="KW-0406">Ion transport</keyword>
<dbReference type="NCBIfam" id="TIGR00494">
    <property type="entry name" value="crcB"/>
    <property type="match status" value="1"/>
</dbReference>
<dbReference type="NCBIfam" id="NF010792">
    <property type="entry name" value="PRK14196.1"/>
    <property type="match status" value="1"/>
</dbReference>
<comment type="similarity">
    <text evidence="10 12">Belongs to the fluoride channel Fluc/FEX (TC 1.A.43) family.</text>
</comment>
<keyword evidence="6 12" id="KW-0915">Sodium</keyword>
<evidence type="ECO:0000256" key="12">
    <source>
        <dbReference type="HAMAP-Rule" id="MF_00454"/>
    </source>
</evidence>
<evidence type="ECO:0000313" key="14">
    <source>
        <dbReference type="Proteomes" id="UP001165423"/>
    </source>
</evidence>
<evidence type="ECO:0000256" key="11">
    <source>
        <dbReference type="ARBA" id="ARBA00035585"/>
    </source>
</evidence>
<reference evidence="13 14" key="1">
    <citation type="submission" date="2022-03" db="EMBL/GenBank/DDBJ databases">
        <title>Luteimonas soily sp. nov., a novel bacterium isolated from the soil.</title>
        <authorList>
            <person name="Zhang X."/>
        </authorList>
    </citation>
    <scope>NUCLEOTIDE SEQUENCE [LARGE SCALE GENOMIC DNA]</scope>
    <source>
        <strain evidence="13 14">50</strain>
    </source>
</reference>
<feature type="binding site" evidence="12">
    <location>
        <position position="80"/>
    </location>
    <ligand>
        <name>Na(+)</name>
        <dbReference type="ChEBI" id="CHEBI:29101"/>
        <note>structural</note>
    </ligand>
</feature>
<feature type="transmembrane region" description="Helical" evidence="12">
    <location>
        <begin position="7"/>
        <end position="25"/>
    </location>
</feature>
<keyword evidence="9 12" id="KW-0407">Ion channel</keyword>
<dbReference type="HAMAP" id="MF_00454">
    <property type="entry name" value="FluC"/>
    <property type="match status" value="1"/>
</dbReference>
<dbReference type="PANTHER" id="PTHR28259">
    <property type="entry name" value="FLUORIDE EXPORT PROTEIN 1-RELATED"/>
    <property type="match status" value="1"/>
</dbReference>
<comment type="activity regulation">
    <text evidence="12">Na(+) is not transported, but it plays an essential structural role and its presence is essential for fluoride channel function.</text>
</comment>
<evidence type="ECO:0000256" key="1">
    <source>
        <dbReference type="ARBA" id="ARBA00004651"/>
    </source>
</evidence>
<evidence type="ECO:0000256" key="4">
    <source>
        <dbReference type="ARBA" id="ARBA00022692"/>
    </source>
</evidence>
<comment type="subcellular location">
    <subcellularLocation>
        <location evidence="1 12">Cell membrane</location>
        <topology evidence="1 12">Multi-pass membrane protein</topology>
    </subcellularLocation>
</comment>
<evidence type="ECO:0000256" key="8">
    <source>
        <dbReference type="ARBA" id="ARBA00023136"/>
    </source>
</evidence>
<keyword evidence="2 12" id="KW-1003">Cell membrane</keyword>
<keyword evidence="12" id="KW-0813">Transport</keyword>
<comment type="function">
    <text evidence="12">Fluoride-specific ion channel. Important for reducing fluoride concentration in the cell, thus reducing its toxicity.</text>
</comment>
<organism evidence="13 14">
    <name type="scientific">Cognatiluteimonas sedimenti</name>
    <dbReference type="NCBI Taxonomy" id="2927791"/>
    <lineage>
        <taxon>Bacteria</taxon>
        <taxon>Pseudomonadati</taxon>
        <taxon>Pseudomonadota</taxon>
        <taxon>Gammaproteobacteria</taxon>
        <taxon>Lysobacterales</taxon>
        <taxon>Lysobacteraceae</taxon>
        <taxon>Cognatiluteimonas</taxon>
    </lineage>
</organism>
<keyword evidence="14" id="KW-1185">Reference proteome</keyword>
<evidence type="ECO:0000256" key="7">
    <source>
        <dbReference type="ARBA" id="ARBA00023065"/>
    </source>
</evidence>
<evidence type="ECO:0000256" key="5">
    <source>
        <dbReference type="ARBA" id="ARBA00022989"/>
    </source>
</evidence>
<feature type="binding site" evidence="12">
    <location>
        <position position="83"/>
    </location>
    <ligand>
        <name>Na(+)</name>
        <dbReference type="ChEBI" id="CHEBI:29101"/>
        <note>structural</note>
    </ligand>
</feature>
<comment type="caution">
    <text evidence="13">The sequence shown here is derived from an EMBL/GenBank/DDBJ whole genome shotgun (WGS) entry which is preliminary data.</text>
</comment>
<dbReference type="InterPro" id="IPR003691">
    <property type="entry name" value="FluC"/>
</dbReference>
<feature type="transmembrane region" description="Helical" evidence="12">
    <location>
        <begin position="108"/>
        <end position="129"/>
    </location>
</feature>
<evidence type="ECO:0000256" key="2">
    <source>
        <dbReference type="ARBA" id="ARBA00022475"/>
    </source>
</evidence>
<feature type="transmembrane region" description="Helical" evidence="12">
    <location>
        <begin position="37"/>
        <end position="60"/>
    </location>
</feature>
<dbReference type="Pfam" id="PF02537">
    <property type="entry name" value="CRCB"/>
    <property type="match status" value="1"/>
</dbReference>
<keyword evidence="12" id="KW-0479">Metal-binding</keyword>
<keyword evidence="8 12" id="KW-0472">Membrane</keyword>
<dbReference type="EMBL" id="JALGCL010000001">
    <property type="protein sequence ID" value="MCJ0824819.1"/>
    <property type="molecule type" value="Genomic_DNA"/>
</dbReference>
<gene>
    <name evidence="12 13" type="primary">crcB</name>
    <name evidence="12" type="synonym">fluC</name>
    <name evidence="13" type="ORF">MQC88_02405</name>
</gene>
<evidence type="ECO:0000256" key="6">
    <source>
        <dbReference type="ARBA" id="ARBA00023053"/>
    </source>
</evidence>
<dbReference type="PANTHER" id="PTHR28259:SF1">
    <property type="entry name" value="FLUORIDE EXPORT PROTEIN 1-RELATED"/>
    <property type="match status" value="1"/>
</dbReference>
<evidence type="ECO:0000256" key="10">
    <source>
        <dbReference type="ARBA" id="ARBA00035120"/>
    </source>
</evidence>
<evidence type="ECO:0000256" key="3">
    <source>
        <dbReference type="ARBA" id="ARBA00022519"/>
    </source>
</evidence>
<evidence type="ECO:0000256" key="9">
    <source>
        <dbReference type="ARBA" id="ARBA00023303"/>
    </source>
</evidence>
<sequence>MNGNADMGGFVAVGAGAAIGAWARWGLGHWLNATLPQLPLGTLVANLVGGYLIGLALGWFALNEGVPPELRLLIVTGLLGGLTTFSTFSAEAVGLLARQQYAWAMAHIGLHLGGSLLATVLGFATLRLLRA</sequence>
<keyword evidence="3" id="KW-0997">Cell inner membrane</keyword>
<keyword evidence="5 12" id="KW-1133">Transmembrane helix</keyword>
<feature type="transmembrane region" description="Helical" evidence="12">
    <location>
        <begin position="72"/>
        <end position="96"/>
    </location>
</feature>
<dbReference type="RefSeq" id="WP_243318898.1">
    <property type="nucleotide sequence ID" value="NZ_JALGCL010000001.1"/>
</dbReference>
<name>A0ABT0A1F9_9GAMM</name>
<proteinExistence type="inferred from homology"/>